<comment type="caution">
    <text evidence="8">The sequence shown here is derived from an EMBL/GenBank/DDBJ whole genome shotgun (WGS) entry which is preliminary data.</text>
</comment>
<keyword evidence="3 6" id="KW-0378">Hydrolase</keyword>
<dbReference type="GO" id="GO:0016020">
    <property type="term" value="C:membrane"/>
    <property type="evidence" value="ECO:0007669"/>
    <property type="project" value="UniProtKB-SubCell"/>
</dbReference>
<dbReference type="InterPro" id="IPR001932">
    <property type="entry name" value="PPM-type_phosphatase-like_dom"/>
</dbReference>
<evidence type="ECO:0000256" key="4">
    <source>
        <dbReference type="ARBA" id="ARBA00022912"/>
    </source>
</evidence>
<feature type="domain" description="PPM-type phosphatase" evidence="7">
    <location>
        <begin position="149"/>
        <end position="420"/>
    </location>
</feature>
<evidence type="ECO:0000259" key="7">
    <source>
        <dbReference type="PROSITE" id="PS51746"/>
    </source>
</evidence>
<evidence type="ECO:0000256" key="3">
    <source>
        <dbReference type="ARBA" id="ARBA00022801"/>
    </source>
</evidence>
<dbReference type="InterPro" id="IPR015655">
    <property type="entry name" value="PP2C"/>
</dbReference>
<comment type="subcellular location">
    <subcellularLocation>
        <location evidence="1">Membrane</location>
        <topology evidence="1">Peripheral membrane protein</topology>
    </subcellularLocation>
</comment>
<sequence>MGSCSIKVVDKNDAIKTEIVKLHKDVCYNIKVITPEESKVPIETQPQASPVININNSKPPDDSVFRKSRKNLTVSAVNSDNLNLPQEMFDGSLIKLMSEGKDEQGSLLVVNNPITVGGKPCQNIQTNYEEKLIEIQGDNVKRDFLLDHGLWVCCKKGMKPEIPNQDDFVIIVDNDSLLLGVFDGHGTHGHDISNYVHNEFPRLLYSHKNWEDDPLEAYKETFLKMQDEVVALCNKQSTRFDCILSGTTATLVKVTENSIYVGHVGDSRCILGKRESGRIIAKDLTRDHKPSMEDEKARIQSLGGEVKIVDNDVPARVFVKDKNYPGIAMSRAIGDALAHTVGVCSTPELLKIDIGVEDEFIVICSDGVWEFIESQTAIEQILRFEDPKSSAEALAQLAWDKWVLNEGDIVDDITVIVLFIKKMKFV</sequence>
<dbReference type="SUPFAM" id="SSF81606">
    <property type="entry name" value="PP2C-like"/>
    <property type="match status" value="1"/>
</dbReference>
<dbReference type="EMBL" id="MPUH01000653">
    <property type="protein sequence ID" value="OMJ76068.1"/>
    <property type="molecule type" value="Genomic_DNA"/>
</dbReference>
<gene>
    <name evidence="8" type="ORF">SteCoe_24628</name>
</gene>
<dbReference type="GO" id="GO:0046872">
    <property type="term" value="F:metal ion binding"/>
    <property type="evidence" value="ECO:0007669"/>
    <property type="project" value="UniProtKB-KW"/>
</dbReference>
<accession>A0A1R2BH31</accession>
<dbReference type="InterPro" id="IPR000222">
    <property type="entry name" value="PP2C_BS"/>
</dbReference>
<evidence type="ECO:0000256" key="5">
    <source>
        <dbReference type="ARBA" id="ARBA00023136"/>
    </source>
</evidence>
<evidence type="ECO:0000256" key="2">
    <source>
        <dbReference type="ARBA" id="ARBA00022723"/>
    </source>
</evidence>
<keyword evidence="2" id="KW-0479">Metal-binding</keyword>
<dbReference type="Proteomes" id="UP000187209">
    <property type="component" value="Unassembled WGS sequence"/>
</dbReference>
<dbReference type="PROSITE" id="PS51746">
    <property type="entry name" value="PPM_2"/>
    <property type="match status" value="1"/>
</dbReference>
<dbReference type="Pfam" id="PF00481">
    <property type="entry name" value="PP2C"/>
    <property type="match status" value="1"/>
</dbReference>
<dbReference type="AlphaFoldDB" id="A0A1R2BH31"/>
<keyword evidence="9" id="KW-1185">Reference proteome</keyword>
<proteinExistence type="inferred from homology"/>
<protein>
    <recommendedName>
        <fullName evidence="7">PPM-type phosphatase domain-containing protein</fullName>
    </recommendedName>
</protein>
<dbReference type="CDD" id="cd00143">
    <property type="entry name" value="PP2Cc"/>
    <property type="match status" value="1"/>
</dbReference>
<keyword evidence="5" id="KW-0472">Membrane</keyword>
<dbReference type="OrthoDB" id="10264738at2759"/>
<dbReference type="PANTHER" id="PTHR47992">
    <property type="entry name" value="PROTEIN PHOSPHATASE"/>
    <property type="match status" value="1"/>
</dbReference>
<evidence type="ECO:0000313" key="9">
    <source>
        <dbReference type="Proteomes" id="UP000187209"/>
    </source>
</evidence>
<keyword evidence="4 6" id="KW-0904">Protein phosphatase</keyword>
<dbReference type="Gene3D" id="3.60.40.10">
    <property type="entry name" value="PPM-type phosphatase domain"/>
    <property type="match status" value="1"/>
</dbReference>
<dbReference type="SMART" id="SM00332">
    <property type="entry name" value="PP2Cc"/>
    <property type="match status" value="1"/>
</dbReference>
<dbReference type="InterPro" id="IPR036457">
    <property type="entry name" value="PPM-type-like_dom_sf"/>
</dbReference>
<dbReference type="GO" id="GO:0004722">
    <property type="term" value="F:protein serine/threonine phosphatase activity"/>
    <property type="evidence" value="ECO:0007669"/>
    <property type="project" value="InterPro"/>
</dbReference>
<organism evidence="8 9">
    <name type="scientific">Stentor coeruleus</name>
    <dbReference type="NCBI Taxonomy" id="5963"/>
    <lineage>
        <taxon>Eukaryota</taxon>
        <taxon>Sar</taxon>
        <taxon>Alveolata</taxon>
        <taxon>Ciliophora</taxon>
        <taxon>Postciliodesmatophora</taxon>
        <taxon>Heterotrichea</taxon>
        <taxon>Heterotrichida</taxon>
        <taxon>Stentoridae</taxon>
        <taxon>Stentor</taxon>
    </lineage>
</organism>
<evidence type="ECO:0000256" key="1">
    <source>
        <dbReference type="ARBA" id="ARBA00004170"/>
    </source>
</evidence>
<dbReference type="PROSITE" id="PS01032">
    <property type="entry name" value="PPM_1"/>
    <property type="match status" value="1"/>
</dbReference>
<comment type="similarity">
    <text evidence="6">Belongs to the PP2C family.</text>
</comment>
<evidence type="ECO:0000256" key="6">
    <source>
        <dbReference type="RuleBase" id="RU003465"/>
    </source>
</evidence>
<reference evidence="8 9" key="1">
    <citation type="submission" date="2016-11" db="EMBL/GenBank/DDBJ databases">
        <title>The macronuclear genome of Stentor coeruleus: a giant cell with tiny introns.</title>
        <authorList>
            <person name="Slabodnick M."/>
            <person name="Ruby J.G."/>
            <person name="Reiff S.B."/>
            <person name="Swart E.C."/>
            <person name="Gosai S."/>
            <person name="Prabakaran S."/>
            <person name="Witkowska E."/>
            <person name="Larue G.E."/>
            <person name="Fisher S."/>
            <person name="Freeman R.M."/>
            <person name="Gunawardena J."/>
            <person name="Chu W."/>
            <person name="Stover N.A."/>
            <person name="Gregory B.D."/>
            <person name="Nowacki M."/>
            <person name="Derisi J."/>
            <person name="Roy S.W."/>
            <person name="Marshall W.F."/>
            <person name="Sood P."/>
        </authorList>
    </citation>
    <scope>NUCLEOTIDE SEQUENCE [LARGE SCALE GENOMIC DNA]</scope>
    <source>
        <strain evidence="8">WM001</strain>
    </source>
</reference>
<evidence type="ECO:0000313" key="8">
    <source>
        <dbReference type="EMBL" id="OMJ76068.1"/>
    </source>
</evidence>
<name>A0A1R2BH31_9CILI</name>